<evidence type="ECO:0000256" key="6">
    <source>
        <dbReference type="ARBA" id="ARBA00023136"/>
    </source>
</evidence>
<dbReference type="EMBL" id="JABANM010026616">
    <property type="protein sequence ID" value="KAF4712684.1"/>
    <property type="molecule type" value="Genomic_DNA"/>
</dbReference>
<feature type="transmembrane region" description="Helical" evidence="8">
    <location>
        <begin position="134"/>
        <end position="155"/>
    </location>
</feature>
<dbReference type="InterPro" id="IPR052017">
    <property type="entry name" value="TSUP"/>
</dbReference>
<keyword evidence="2" id="KW-0813">Transport</keyword>
<feature type="transmembrane region" description="Helical" evidence="8">
    <location>
        <begin position="66"/>
        <end position="86"/>
    </location>
</feature>
<dbReference type="InterPro" id="IPR002781">
    <property type="entry name" value="TM_pro_TauE-like"/>
</dbReference>
<proteinExistence type="predicted"/>
<dbReference type="GO" id="GO:0005886">
    <property type="term" value="C:plasma membrane"/>
    <property type="evidence" value="ECO:0007669"/>
    <property type="project" value="UniProtKB-SubCell"/>
</dbReference>
<comment type="subcellular location">
    <subcellularLocation>
        <location evidence="1">Cell membrane</location>
        <topology evidence="1">Multi-pass membrane protein</topology>
    </subcellularLocation>
</comment>
<evidence type="ECO:0000313" key="10">
    <source>
        <dbReference type="Proteomes" id="UP000574390"/>
    </source>
</evidence>
<organism evidence="9 10">
    <name type="scientific">Perkinsus olseni</name>
    <name type="common">Perkinsus atlanticus</name>
    <dbReference type="NCBI Taxonomy" id="32597"/>
    <lineage>
        <taxon>Eukaryota</taxon>
        <taxon>Sar</taxon>
        <taxon>Alveolata</taxon>
        <taxon>Perkinsozoa</taxon>
        <taxon>Perkinsea</taxon>
        <taxon>Perkinsida</taxon>
        <taxon>Perkinsidae</taxon>
        <taxon>Perkinsus</taxon>
    </lineage>
</organism>
<dbReference type="AlphaFoldDB" id="A0A7J6QW19"/>
<feature type="region of interest" description="Disordered" evidence="7">
    <location>
        <begin position="220"/>
        <end position="266"/>
    </location>
</feature>
<evidence type="ECO:0000256" key="8">
    <source>
        <dbReference type="SAM" id="Phobius"/>
    </source>
</evidence>
<keyword evidence="6 8" id="KW-0472">Membrane</keyword>
<keyword evidence="5 8" id="KW-1133">Transmembrane helix</keyword>
<evidence type="ECO:0000256" key="5">
    <source>
        <dbReference type="ARBA" id="ARBA00022989"/>
    </source>
</evidence>
<evidence type="ECO:0000256" key="2">
    <source>
        <dbReference type="ARBA" id="ARBA00022448"/>
    </source>
</evidence>
<dbReference type="Pfam" id="PF01925">
    <property type="entry name" value="TauE"/>
    <property type="match status" value="1"/>
</dbReference>
<evidence type="ECO:0000256" key="4">
    <source>
        <dbReference type="ARBA" id="ARBA00022692"/>
    </source>
</evidence>
<evidence type="ECO:0000256" key="1">
    <source>
        <dbReference type="ARBA" id="ARBA00004651"/>
    </source>
</evidence>
<keyword evidence="4 8" id="KW-0812">Transmembrane</keyword>
<accession>A0A7J6QW19</accession>
<evidence type="ECO:0000313" key="9">
    <source>
        <dbReference type="EMBL" id="KAF4712684.1"/>
    </source>
</evidence>
<dbReference type="PANTHER" id="PTHR30269">
    <property type="entry name" value="TRANSMEMBRANE PROTEIN YFCA"/>
    <property type="match status" value="1"/>
</dbReference>
<dbReference type="Proteomes" id="UP000574390">
    <property type="component" value="Unassembled WGS sequence"/>
</dbReference>
<feature type="compositionally biased region" description="Basic and acidic residues" evidence="7">
    <location>
        <begin position="230"/>
        <end position="240"/>
    </location>
</feature>
<feature type="transmembrane region" description="Helical" evidence="8">
    <location>
        <begin position="25"/>
        <end position="43"/>
    </location>
</feature>
<dbReference type="PANTHER" id="PTHR30269:SF37">
    <property type="entry name" value="MEMBRANE TRANSPORTER PROTEIN"/>
    <property type="match status" value="1"/>
</dbReference>
<comment type="caution">
    <text evidence="9">The sequence shown here is derived from an EMBL/GenBank/DDBJ whole genome shotgun (WGS) entry which is preliminary data.</text>
</comment>
<protein>
    <recommendedName>
        <fullName evidence="11">Membrane transporter protein</fullName>
    </recommendedName>
</protein>
<evidence type="ECO:0000256" key="3">
    <source>
        <dbReference type="ARBA" id="ARBA00022475"/>
    </source>
</evidence>
<sequence length="266" mass="28346">MIFPGFPTTIVFTMLLRKWSNEADTLKAVLGVLLFLVGIWQLINEFWKLPASSGEGSEAVLTKKKLLGASAAGAATGAMVGLFSIGGPPMMVWVLLAEPDALTWRGTSALIFTVNNVGRLPTMLTSGLLRNVDIAVVGSIVVGSICGVLAGNFLAHKISATSFRRAVIFILVASSIFMLHATLRILTACLCVITVAVLAVRRYRLRAVDAEGDTPKRDIELQSEKIGLSMDDRSLDRLEPPDEAPSSASETDTIASPGGEISGFKE</sequence>
<evidence type="ECO:0000256" key="7">
    <source>
        <dbReference type="SAM" id="MobiDB-lite"/>
    </source>
</evidence>
<gene>
    <name evidence="9" type="ORF">FOZ62_032571</name>
</gene>
<feature type="transmembrane region" description="Helical" evidence="8">
    <location>
        <begin position="167"/>
        <end position="200"/>
    </location>
</feature>
<reference evidence="9 10" key="1">
    <citation type="submission" date="2020-04" db="EMBL/GenBank/DDBJ databases">
        <title>Perkinsus olseni comparative genomics.</title>
        <authorList>
            <person name="Bogema D.R."/>
        </authorList>
    </citation>
    <scope>NUCLEOTIDE SEQUENCE [LARGE SCALE GENOMIC DNA]</scope>
    <source>
        <strain evidence="9">ATCC PRA-205</strain>
    </source>
</reference>
<evidence type="ECO:0008006" key="11">
    <source>
        <dbReference type="Google" id="ProtNLM"/>
    </source>
</evidence>
<keyword evidence="3" id="KW-1003">Cell membrane</keyword>
<name>A0A7J6QW19_PEROL</name>